<keyword evidence="4 5" id="KW-0732">Signal</keyword>
<dbReference type="PANTHER" id="PTHR32073:SF8">
    <property type="entry name" value="DIVERGENT PROTEIN KINASE DOMAIN 2B"/>
    <property type="match status" value="1"/>
</dbReference>
<evidence type="ECO:0000259" key="6">
    <source>
        <dbReference type="Pfam" id="PF12260"/>
    </source>
</evidence>
<dbReference type="AlphaFoldDB" id="A0AAY4AUV5"/>
<evidence type="ECO:0000313" key="7">
    <source>
        <dbReference type="Ensembl" id="ENSDCDP00010012140.1"/>
    </source>
</evidence>
<dbReference type="GO" id="GO:0005576">
    <property type="term" value="C:extracellular region"/>
    <property type="evidence" value="ECO:0007669"/>
    <property type="project" value="UniProtKB-SubCell"/>
</dbReference>
<dbReference type="InterPro" id="IPR022049">
    <property type="entry name" value="FAM69_kinase_dom"/>
</dbReference>
<organism evidence="7 8">
    <name type="scientific">Denticeps clupeoides</name>
    <name type="common">denticle herring</name>
    <dbReference type="NCBI Taxonomy" id="299321"/>
    <lineage>
        <taxon>Eukaryota</taxon>
        <taxon>Metazoa</taxon>
        <taxon>Chordata</taxon>
        <taxon>Craniata</taxon>
        <taxon>Vertebrata</taxon>
        <taxon>Euteleostomi</taxon>
        <taxon>Actinopterygii</taxon>
        <taxon>Neopterygii</taxon>
        <taxon>Teleostei</taxon>
        <taxon>Clupei</taxon>
        <taxon>Clupeiformes</taxon>
        <taxon>Denticipitoidei</taxon>
        <taxon>Denticipitidae</taxon>
        <taxon>Denticeps</taxon>
    </lineage>
</organism>
<dbReference type="InterPro" id="IPR020519">
    <property type="entry name" value="DIPK2A/B"/>
</dbReference>
<comment type="similarity">
    <text evidence="2">Belongs to the DIPK family.</text>
</comment>
<name>A0AAY4AUV5_9TELE</name>
<dbReference type="Pfam" id="PF12260">
    <property type="entry name" value="PIP49_C"/>
    <property type="match status" value="1"/>
</dbReference>
<dbReference type="Proteomes" id="UP000694580">
    <property type="component" value="Chromosome 9"/>
</dbReference>
<reference evidence="7" key="3">
    <citation type="submission" date="2025-09" db="UniProtKB">
        <authorList>
            <consortium name="Ensembl"/>
        </authorList>
    </citation>
    <scope>IDENTIFICATION</scope>
</reference>
<reference evidence="7 8" key="1">
    <citation type="submission" date="2020-06" db="EMBL/GenBank/DDBJ databases">
        <authorList>
            <consortium name="Wellcome Sanger Institute Data Sharing"/>
        </authorList>
    </citation>
    <scope>NUCLEOTIDE SEQUENCE [LARGE SCALE GENOMIC DNA]</scope>
</reference>
<comment type="subcellular location">
    <subcellularLocation>
        <location evidence="1">Secreted</location>
    </subcellularLocation>
</comment>
<dbReference type="PANTHER" id="PTHR32073">
    <property type="entry name" value="GH11358P"/>
    <property type="match status" value="1"/>
</dbReference>
<evidence type="ECO:0000256" key="3">
    <source>
        <dbReference type="ARBA" id="ARBA00022525"/>
    </source>
</evidence>
<feature type="chain" id="PRO_5044278587" description="FAM69 protein-kinase domain-containing protein" evidence="5">
    <location>
        <begin position="28"/>
        <end position="427"/>
    </location>
</feature>
<evidence type="ECO:0000256" key="4">
    <source>
        <dbReference type="ARBA" id="ARBA00022729"/>
    </source>
</evidence>
<reference evidence="7" key="2">
    <citation type="submission" date="2025-08" db="UniProtKB">
        <authorList>
            <consortium name="Ensembl"/>
        </authorList>
    </citation>
    <scope>IDENTIFICATION</scope>
</reference>
<accession>A0AAY4AUV5</accession>
<protein>
    <recommendedName>
        <fullName evidence="6">FAM69 protein-kinase domain-containing protein</fullName>
    </recommendedName>
</protein>
<feature type="domain" description="FAM69 protein-kinase" evidence="6">
    <location>
        <begin position="204"/>
        <end position="385"/>
    </location>
</feature>
<keyword evidence="3" id="KW-0964">Secreted</keyword>
<dbReference type="GeneTree" id="ENSGT00520000055625"/>
<proteinExistence type="inferred from homology"/>
<keyword evidence="8" id="KW-1185">Reference proteome</keyword>
<evidence type="ECO:0000313" key="8">
    <source>
        <dbReference type="Proteomes" id="UP000694580"/>
    </source>
</evidence>
<evidence type="ECO:0000256" key="2">
    <source>
        <dbReference type="ARBA" id="ARBA00006338"/>
    </source>
</evidence>
<evidence type="ECO:0000256" key="5">
    <source>
        <dbReference type="SAM" id="SignalP"/>
    </source>
</evidence>
<gene>
    <name evidence="7" type="primary">DIPK2B</name>
</gene>
<sequence length="427" mass="47659">RLMKRCQTAPGLYVWVLSWALVEVAASADLKPAPASQEKAQSFGRRFVGLDKCNVCVGTSMCQKLYKGDIRFSPRLSSHAELPPANQRSYLGNLTDDSGTWRPVVLSRLLSPMAQRLYDRHICTSAGHEPSCSVENVLRATPRFQVWTKSHLLLPPMVKCLSAPLLRCPSQRLLDRVVQRYTEVRDVGTVQMKHFSEKDKLRLLYTLAANQHSLVLQMFPGPEGWPFPRYHGSCGRVVVWAGTRPLSSLYSSPLERRADAAYQLLHIAQSLASNSLQFQLYYTSVSAEMFGYAEDCRVFVVDTSTIGVIDLLGYPSDHITHCNHTDVFSCLSGSCTRPPPCNAVRSSQSFTLLCQNVLPQLLPSGDLRPPHLPSNVARHLSVCADAGQSDSTILHAARALMDILRPIRPCSLPYGYRYPECRYSDTF</sequence>
<feature type="signal peptide" evidence="5">
    <location>
        <begin position="1"/>
        <end position="27"/>
    </location>
</feature>
<evidence type="ECO:0000256" key="1">
    <source>
        <dbReference type="ARBA" id="ARBA00004613"/>
    </source>
</evidence>
<dbReference type="Ensembl" id="ENSDCDT00010012730.1">
    <property type="protein sequence ID" value="ENSDCDP00010012140.1"/>
    <property type="gene ID" value="ENSDCDG00010005422.1"/>
</dbReference>